<dbReference type="EMBL" id="LR877151">
    <property type="protein sequence ID" value="CAD2216689.1"/>
    <property type="molecule type" value="Genomic_DNA"/>
</dbReference>
<dbReference type="AlphaFoldDB" id="A0A7G2CAX4"/>
<gene>
    <name evidence="1" type="ORF">ADEAN_000415100</name>
</gene>
<evidence type="ECO:0000313" key="1">
    <source>
        <dbReference type="EMBL" id="CAD2216689.1"/>
    </source>
</evidence>
<keyword evidence="2" id="KW-1185">Reference proteome</keyword>
<sequence length="416" mass="47461">MLSTGIEWSRVLTYVGDNCADYPALDFIRALGKEEALLSGGSQFAEMNQRASRWTLLLLRFIVHRMTLVIDECKKTPEYGKEVPLRYRQEVALYRGIFLPQCASFCGAEKREGLTHLLAAFDEYSADDFDVNKLSIFPAPEHDFKLAVRRAHDALARDVLQITWDYIDPKHLEPVVLFRLNTTNVLAGNPAATSGEDVFTILHSATFAPLYDWHQAKFGSAPFAVLTLDETKLLYNLLKTAVYTQLPKWEAGIIDASYYLLPFVLDFKHWRSYWDVNRIAHEKNKVPVGTNASSIYILENTLVERCYTCLAKEVRSILTEYLEMLKKSNEYVPLPASRLSPGGKTILCRVIEPSLNVIRRFDGIEGVQPEVKEFCTEVRQILSTIIDTEMKELIERTTKTQIEIDIGVVMTYIEKN</sequence>
<reference evidence="1 2" key="1">
    <citation type="submission" date="2020-08" db="EMBL/GenBank/DDBJ databases">
        <authorList>
            <person name="Newling K."/>
            <person name="Davey J."/>
            <person name="Forrester S."/>
        </authorList>
    </citation>
    <scope>NUCLEOTIDE SEQUENCE [LARGE SCALE GENOMIC DNA]</scope>
    <source>
        <strain evidence="2">Crithidia deanei Carvalho (ATCC PRA-265)</strain>
    </source>
</reference>
<name>A0A7G2CAX4_9TRYP</name>
<accession>A0A7G2CAX4</accession>
<dbReference type="Proteomes" id="UP000515908">
    <property type="component" value="Chromosome 07"/>
</dbReference>
<proteinExistence type="predicted"/>
<protein>
    <submittedName>
        <fullName evidence="1">Uncharacterized protein</fullName>
    </submittedName>
</protein>
<organism evidence="1 2">
    <name type="scientific">Angomonas deanei</name>
    <dbReference type="NCBI Taxonomy" id="59799"/>
    <lineage>
        <taxon>Eukaryota</taxon>
        <taxon>Discoba</taxon>
        <taxon>Euglenozoa</taxon>
        <taxon>Kinetoplastea</taxon>
        <taxon>Metakinetoplastina</taxon>
        <taxon>Trypanosomatida</taxon>
        <taxon>Trypanosomatidae</taxon>
        <taxon>Strigomonadinae</taxon>
        <taxon>Angomonas</taxon>
    </lineage>
</organism>
<dbReference type="VEuPathDB" id="TriTrypDB:ADEAN_000415100"/>
<evidence type="ECO:0000313" key="2">
    <source>
        <dbReference type="Proteomes" id="UP000515908"/>
    </source>
</evidence>